<keyword evidence="2" id="KW-0472">Membrane</keyword>
<keyword evidence="4" id="KW-1185">Reference proteome</keyword>
<dbReference type="PANTHER" id="PTHR31852">
    <property type="entry name" value="LATE EMBRYOGENESIS ABUNDANT (LEA) HYDROXYPROLINE-RICH GLYCOPROTEIN FAMILY"/>
    <property type="match status" value="1"/>
</dbReference>
<reference evidence="3 4" key="1">
    <citation type="submission" date="2024-11" db="EMBL/GenBank/DDBJ databases">
        <title>A near-complete genome assembly of Cinchona calisaya.</title>
        <authorList>
            <person name="Lian D.C."/>
            <person name="Zhao X.W."/>
            <person name="Wei L."/>
        </authorList>
    </citation>
    <scope>NUCLEOTIDE SEQUENCE [LARGE SCALE GENOMIC DNA]</scope>
    <source>
        <tissue evidence="3">Nenye</tissue>
    </source>
</reference>
<evidence type="ECO:0000313" key="3">
    <source>
        <dbReference type="EMBL" id="KAL3521580.1"/>
    </source>
</evidence>
<protein>
    <recommendedName>
        <fullName evidence="5">Late embryogenesis abundant protein LEA-2 subgroup domain-containing protein</fullName>
    </recommendedName>
</protein>
<evidence type="ECO:0000256" key="1">
    <source>
        <dbReference type="SAM" id="MobiDB-lite"/>
    </source>
</evidence>
<keyword evidence="2" id="KW-1133">Transmembrane helix</keyword>
<comment type="caution">
    <text evidence="3">The sequence shown here is derived from an EMBL/GenBank/DDBJ whole genome shotgun (WGS) entry which is preliminary data.</text>
</comment>
<evidence type="ECO:0000313" key="4">
    <source>
        <dbReference type="Proteomes" id="UP001630127"/>
    </source>
</evidence>
<sequence>MGFNALRHTSREGSDIGDHHIHPSLKSQQHHTLEQSKQFNPTPRLSDEEEPKYNSIKAPATATMNSNELRKKKRLKCLAYIAAFVVFQTAIIIIFVLTIMKIRTPKFRVRSANLEPFPVGTPTNTSFNFTMQAELGVKNANFGNYKFQNSTIIFYYGGARVGEAAVRKTKAGWRSTKKLNILADLSSNGLPINSQLGSDLNSGTLTLNSQSTLNGKVELIFIFKKKKSIKMNCTLTINLAERAVRQISCT</sequence>
<feature type="region of interest" description="Disordered" evidence="1">
    <location>
        <begin position="1"/>
        <end position="59"/>
    </location>
</feature>
<dbReference type="EMBL" id="JBJUIK010000008">
    <property type="protein sequence ID" value="KAL3521580.1"/>
    <property type="molecule type" value="Genomic_DNA"/>
</dbReference>
<feature type="transmembrane region" description="Helical" evidence="2">
    <location>
        <begin position="77"/>
        <end position="100"/>
    </location>
</feature>
<evidence type="ECO:0008006" key="5">
    <source>
        <dbReference type="Google" id="ProtNLM"/>
    </source>
</evidence>
<feature type="compositionally biased region" description="Basic and acidic residues" evidence="1">
    <location>
        <begin position="9"/>
        <end position="21"/>
    </location>
</feature>
<accession>A0ABD2ZTS2</accession>
<proteinExistence type="predicted"/>
<dbReference type="AlphaFoldDB" id="A0ABD2ZTS2"/>
<name>A0ABD2ZTS2_9GENT</name>
<evidence type="ECO:0000256" key="2">
    <source>
        <dbReference type="SAM" id="Phobius"/>
    </source>
</evidence>
<dbReference type="InterPro" id="IPR055301">
    <property type="entry name" value="Lea14-like_2"/>
</dbReference>
<dbReference type="Proteomes" id="UP001630127">
    <property type="component" value="Unassembled WGS sequence"/>
</dbReference>
<keyword evidence="2" id="KW-0812">Transmembrane</keyword>
<gene>
    <name evidence="3" type="ORF">ACH5RR_019729</name>
</gene>
<organism evidence="3 4">
    <name type="scientific">Cinchona calisaya</name>
    <dbReference type="NCBI Taxonomy" id="153742"/>
    <lineage>
        <taxon>Eukaryota</taxon>
        <taxon>Viridiplantae</taxon>
        <taxon>Streptophyta</taxon>
        <taxon>Embryophyta</taxon>
        <taxon>Tracheophyta</taxon>
        <taxon>Spermatophyta</taxon>
        <taxon>Magnoliopsida</taxon>
        <taxon>eudicotyledons</taxon>
        <taxon>Gunneridae</taxon>
        <taxon>Pentapetalae</taxon>
        <taxon>asterids</taxon>
        <taxon>lamiids</taxon>
        <taxon>Gentianales</taxon>
        <taxon>Rubiaceae</taxon>
        <taxon>Cinchonoideae</taxon>
        <taxon>Cinchoneae</taxon>
        <taxon>Cinchona</taxon>
    </lineage>
</organism>